<dbReference type="Proteomes" id="UP001597196">
    <property type="component" value="Unassembled WGS sequence"/>
</dbReference>
<dbReference type="RefSeq" id="WP_125698181.1">
    <property type="nucleotide sequence ID" value="NZ_BOLQ01000009.1"/>
</dbReference>
<evidence type="ECO:0000313" key="1">
    <source>
        <dbReference type="EMBL" id="MFD1429429.1"/>
    </source>
</evidence>
<organism evidence="1 2">
    <name type="scientific">Lacticaseibacillus mingshuiensis</name>
    <dbReference type="NCBI Taxonomy" id="2799574"/>
    <lineage>
        <taxon>Bacteria</taxon>
        <taxon>Bacillati</taxon>
        <taxon>Bacillota</taxon>
        <taxon>Bacilli</taxon>
        <taxon>Lactobacillales</taxon>
        <taxon>Lactobacillaceae</taxon>
        <taxon>Lacticaseibacillus</taxon>
    </lineage>
</organism>
<proteinExistence type="predicted"/>
<gene>
    <name evidence="1" type="ORF">ACFQ4P_04085</name>
</gene>
<protein>
    <submittedName>
        <fullName evidence="1">Uncharacterized protein</fullName>
    </submittedName>
</protein>
<sequence>MAPDYTSLMDDLRAGKLEVLEIDPEHFNDFRQAWTNYPARKEIVGDAQRGGKINYHFRSSNAD</sequence>
<comment type="caution">
    <text evidence="1">The sequence shown here is derived from an EMBL/GenBank/DDBJ whole genome shotgun (WGS) entry which is preliminary data.</text>
</comment>
<keyword evidence="2" id="KW-1185">Reference proteome</keyword>
<reference evidence="2" key="1">
    <citation type="journal article" date="2019" name="Int. J. Syst. Evol. Microbiol.">
        <title>The Global Catalogue of Microorganisms (GCM) 10K type strain sequencing project: providing services to taxonomists for standard genome sequencing and annotation.</title>
        <authorList>
            <consortium name="The Broad Institute Genomics Platform"/>
            <consortium name="The Broad Institute Genome Sequencing Center for Infectious Disease"/>
            <person name="Wu L."/>
            <person name="Ma J."/>
        </authorList>
    </citation>
    <scope>NUCLEOTIDE SEQUENCE [LARGE SCALE GENOMIC DNA]</scope>
    <source>
        <strain evidence="2">CCM 8980</strain>
    </source>
</reference>
<dbReference type="EMBL" id="JBHTOC010000005">
    <property type="protein sequence ID" value="MFD1429429.1"/>
    <property type="molecule type" value="Genomic_DNA"/>
</dbReference>
<accession>A0ABW4CHF6</accession>
<name>A0ABW4CHF6_9LACO</name>
<evidence type="ECO:0000313" key="2">
    <source>
        <dbReference type="Proteomes" id="UP001597196"/>
    </source>
</evidence>